<dbReference type="PATRIC" id="fig|1445510.3.peg.4243"/>
<dbReference type="InterPro" id="IPR036812">
    <property type="entry name" value="NAD(P)_OxRdtase_dom_sf"/>
</dbReference>
<dbReference type="OrthoDB" id="9772407at2"/>
<organism evidence="3 4">
    <name type="scientific">Gynuella sunshinyii YC6258</name>
    <dbReference type="NCBI Taxonomy" id="1445510"/>
    <lineage>
        <taxon>Bacteria</taxon>
        <taxon>Pseudomonadati</taxon>
        <taxon>Pseudomonadota</taxon>
        <taxon>Gammaproteobacteria</taxon>
        <taxon>Oceanospirillales</taxon>
        <taxon>Saccharospirillaceae</taxon>
        <taxon>Gynuella</taxon>
    </lineage>
</organism>
<dbReference type="Proteomes" id="UP000032266">
    <property type="component" value="Chromosome"/>
</dbReference>
<dbReference type="GO" id="GO:0005829">
    <property type="term" value="C:cytosol"/>
    <property type="evidence" value="ECO:0007669"/>
    <property type="project" value="TreeGrafter"/>
</dbReference>
<feature type="domain" description="NADP-dependent oxidoreductase" evidence="2">
    <location>
        <begin position="15"/>
        <end position="321"/>
    </location>
</feature>
<dbReference type="Pfam" id="PF00248">
    <property type="entry name" value="Aldo_ket_red"/>
    <property type="match status" value="1"/>
</dbReference>
<dbReference type="GO" id="GO:0016491">
    <property type="term" value="F:oxidoreductase activity"/>
    <property type="evidence" value="ECO:0007669"/>
    <property type="project" value="UniProtKB-KW"/>
</dbReference>
<dbReference type="AlphaFoldDB" id="A0A0C5W0V6"/>
<reference evidence="3 4" key="1">
    <citation type="submission" date="2014-01" db="EMBL/GenBank/DDBJ databases">
        <title>Full genme sequencing of cellulolytic bacterium Gynuella sunshinyii YC6258T gen. nov., sp. nov.</title>
        <authorList>
            <person name="Khan H."/>
            <person name="Chung E.J."/>
            <person name="Chung Y.R."/>
        </authorList>
    </citation>
    <scope>NUCLEOTIDE SEQUENCE [LARGE SCALE GENOMIC DNA]</scope>
    <source>
        <strain evidence="3 4">YC6258</strain>
    </source>
</reference>
<gene>
    <name evidence="3" type="ORF">YC6258_04275</name>
</gene>
<dbReference type="InterPro" id="IPR050523">
    <property type="entry name" value="AKR_Detox_Biosynth"/>
</dbReference>
<evidence type="ECO:0000313" key="3">
    <source>
        <dbReference type="EMBL" id="AJQ96309.1"/>
    </source>
</evidence>
<keyword evidence="4" id="KW-1185">Reference proteome</keyword>
<dbReference type="HOGENOM" id="CLU_023205_2_3_6"/>
<dbReference type="KEGG" id="gsn:YC6258_04275"/>
<evidence type="ECO:0000259" key="2">
    <source>
        <dbReference type="Pfam" id="PF00248"/>
    </source>
</evidence>
<dbReference type="EMBL" id="CP007142">
    <property type="protein sequence ID" value="AJQ96309.1"/>
    <property type="molecule type" value="Genomic_DNA"/>
</dbReference>
<evidence type="ECO:0000256" key="1">
    <source>
        <dbReference type="ARBA" id="ARBA00023002"/>
    </source>
</evidence>
<dbReference type="Gene3D" id="3.20.20.100">
    <property type="entry name" value="NADP-dependent oxidoreductase domain"/>
    <property type="match status" value="1"/>
</dbReference>
<dbReference type="PANTHER" id="PTHR43364">
    <property type="entry name" value="NADH-SPECIFIC METHYLGLYOXAL REDUCTASE-RELATED"/>
    <property type="match status" value="1"/>
</dbReference>
<sequence>MQMTRRMGDWDVSALGLGCWAIGGPFWAGTEPKGWGDVDDDESIRAIHAGLEAGINFFDTADVYGAGHSERLLGKAIAQHRSKIIIASKFGNTFDEPSRQMLGQNAEPAYIENAVEASLKRLNTDYIDLLWFHLNDYPAEQAYQVAEALESLVTKGKILKFGWSTDFPARAEVFAGFPNCIGYEFEFNVLTPSSMMSFCEQKQLAAVIRGPLAMGLLSGKYDDTSQISVKDVRSVNPDWMGYFRDGKPKPELLQKFDALRSILTSHNRTPVQGALAWLWKRSELTIPIPGFRSVQQVNELAGAMEAGPLTDDQMTAVDEILAD</sequence>
<evidence type="ECO:0000313" key="4">
    <source>
        <dbReference type="Proteomes" id="UP000032266"/>
    </source>
</evidence>
<dbReference type="SUPFAM" id="SSF51430">
    <property type="entry name" value="NAD(P)-linked oxidoreductase"/>
    <property type="match status" value="1"/>
</dbReference>
<name>A0A0C5W0V6_9GAMM</name>
<dbReference type="PANTHER" id="PTHR43364:SF4">
    <property type="entry name" value="NAD(P)-LINKED OXIDOREDUCTASE SUPERFAMILY PROTEIN"/>
    <property type="match status" value="1"/>
</dbReference>
<dbReference type="STRING" id="1445510.YC6258_04275"/>
<dbReference type="RefSeq" id="WP_044618349.1">
    <property type="nucleotide sequence ID" value="NZ_CP007142.1"/>
</dbReference>
<protein>
    <submittedName>
        <fullName evidence="3">Putative oxidoreductase (Related to aryl-alcohol dehydrogenase)</fullName>
    </submittedName>
</protein>
<accession>A0A0C5W0V6</accession>
<dbReference type="InterPro" id="IPR023210">
    <property type="entry name" value="NADP_OxRdtase_dom"/>
</dbReference>
<keyword evidence="1" id="KW-0560">Oxidoreductase</keyword>
<proteinExistence type="predicted"/>